<evidence type="ECO:0000256" key="8">
    <source>
        <dbReference type="ARBA" id="ARBA00022989"/>
    </source>
</evidence>
<dbReference type="Pfam" id="PF13439">
    <property type="entry name" value="Glyco_transf_4"/>
    <property type="match status" value="1"/>
</dbReference>
<evidence type="ECO:0000259" key="14">
    <source>
        <dbReference type="Pfam" id="PF13439"/>
    </source>
</evidence>
<keyword evidence="5 12" id="KW-0808">Transferase</keyword>
<comment type="caution">
    <text evidence="15">The sequence shown here is derived from an EMBL/GenBank/DDBJ whole genome shotgun (WGS) entry which is preliminary data.</text>
</comment>
<dbReference type="EC" id="2.4.1.132" evidence="12"/>
<accession>A0A2T9YA11</accession>
<dbReference type="Proteomes" id="UP000245383">
    <property type="component" value="Unassembled WGS sequence"/>
</dbReference>
<organism evidence="15 16">
    <name type="scientific">Smittium simulii</name>
    <dbReference type="NCBI Taxonomy" id="133385"/>
    <lineage>
        <taxon>Eukaryota</taxon>
        <taxon>Fungi</taxon>
        <taxon>Fungi incertae sedis</taxon>
        <taxon>Zoopagomycota</taxon>
        <taxon>Kickxellomycotina</taxon>
        <taxon>Harpellomycetes</taxon>
        <taxon>Harpellales</taxon>
        <taxon>Legeriomycetaceae</taxon>
        <taxon>Smittium</taxon>
    </lineage>
</organism>
<evidence type="ECO:0000256" key="10">
    <source>
        <dbReference type="ARBA" id="ARBA00045103"/>
    </source>
</evidence>
<dbReference type="InterPro" id="IPR028098">
    <property type="entry name" value="Glyco_trans_4-like_N"/>
</dbReference>
<evidence type="ECO:0000256" key="2">
    <source>
        <dbReference type="ARBA" id="ARBA00004586"/>
    </source>
</evidence>
<comment type="function">
    <text evidence="1 12">Mannosylates Man(2)GlcNAc(2)-dolichol diphosphate and Man(1)GlcNAc(2)-dolichol diphosphate to form Man(3)GlcNAc(2)-dolichol diphosphate.</text>
</comment>
<evidence type="ECO:0000313" key="16">
    <source>
        <dbReference type="Proteomes" id="UP000245383"/>
    </source>
</evidence>
<evidence type="ECO:0000256" key="1">
    <source>
        <dbReference type="ARBA" id="ARBA00003142"/>
    </source>
</evidence>
<feature type="domain" description="Glycosyltransferase subfamily 4-like N-terminal" evidence="14">
    <location>
        <begin position="21"/>
        <end position="184"/>
    </location>
</feature>
<dbReference type="UniPathway" id="UPA00378"/>
<evidence type="ECO:0000259" key="13">
    <source>
        <dbReference type="Pfam" id="PF00534"/>
    </source>
</evidence>
<dbReference type="PANTHER" id="PTHR45918">
    <property type="entry name" value="ALPHA-1,3/1,6-MANNOSYLTRANSFERASE ALG2"/>
    <property type="match status" value="1"/>
</dbReference>
<keyword evidence="16" id="KW-1185">Reference proteome</keyword>
<dbReference type="Pfam" id="PF00534">
    <property type="entry name" value="Glycos_transf_1"/>
    <property type="match status" value="1"/>
</dbReference>
<dbReference type="Gene3D" id="3.40.50.2000">
    <property type="entry name" value="Glycogen Phosphorylase B"/>
    <property type="match status" value="2"/>
</dbReference>
<evidence type="ECO:0000256" key="3">
    <source>
        <dbReference type="ARBA" id="ARBA00004922"/>
    </source>
</evidence>
<protein>
    <recommendedName>
        <fullName evidence="12">Alpha-1,3/1,6-mannosyltransferase ALG2</fullName>
        <ecNumber evidence="12">2.4.1.132</ecNumber>
        <ecNumber evidence="12">2.4.1.257</ecNumber>
    </recommendedName>
    <alternativeName>
        <fullName evidence="12">GDP-Man:Man(1)GlcNAc(2)-PP-Dol alpha-1,3-mannosyltransferase</fullName>
    </alternativeName>
</protein>
<gene>
    <name evidence="15" type="ORF">BB561_005511</name>
</gene>
<name>A0A2T9YA11_9FUNG</name>
<evidence type="ECO:0000256" key="7">
    <source>
        <dbReference type="ARBA" id="ARBA00022824"/>
    </source>
</evidence>
<feature type="transmembrane region" description="Helical" evidence="12">
    <location>
        <begin position="471"/>
        <end position="491"/>
    </location>
</feature>
<comment type="similarity">
    <text evidence="12">Belongs to the glycosyltransferase group 1 family.</text>
</comment>
<dbReference type="AlphaFoldDB" id="A0A2T9YA11"/>
<evidence type="ECO:0000256" key="12">
    <source>
        <dbReference type="RuleBase" id="RU367136"/>
    </source>
</evidence>
<dbReference type="GO" id="GO:0005789">
    <property type="term" value="C:endoplasmic reticulum membrane"/>
    <property type="evidence" value="ECO:0007669"/>
    <property type="project" value="UniProtKB-SubCell"/>
</dbReference>
<dbReference type="PANTHER" id="PTHR45918:SF1">
    <property type="entry name" value="ALPHA-1,3_1,6-MANNOSYLTRANSFERASE ALG2"/>
    <property type="match status" value="1"/>
</dbReference>
<comment type="catalytic activity">
    <reaction evidence="10 12">
        <text>a beta-D-Man-(1-&gt;4)-beta-D-GlcNAc-(1-&gt;4)-alpha-D-GlcNAc-diphospho-di-trans,poly-cis-dolichol + GDP-alpha-D-mannose = an alpha-D-Man-(1-&gt;3)-beta-D-Man-(1-&gt;4)-beta-D-GlcNAc-(1-&gt;4)-alpha-D-GlcNAc-diphospho-di-trans,poly-cis-dolichol + GDP + H(+)</text>
        <dbReference type="Rhea" id="RHEA:29515"/>
        <dbReference type="Rhea" id="RHEA-COMP:19511"/>
        <dbReference type="Rhea" id="RHEA-COMP:19513"/>
        <dbReference type="ChEBI" id="CHEBI:15378"/>
        <dbReference type="ChEBI" id="CHEBI:57527"/>
        <dbReference type="ChEBI" id="CHEBI:58189"/>
        <dbReference type="ChEBI" id="CHEBI:58472"/>
        <dbReference type="ChEBI" id="CHEBI:132510"/>
        <dbReference type="EC" id="2.4.1.132"/>
    </reaction>
    <physiologicalReaction direction="left-to-right" evidence="10 12">
        <dbReference type="Rhea" id="RHEA:29516"/>
    </physiologicalReaction>
</comment>
<evidence type="ECO:0000256" key="6">
    <source>
        <dbReference type="ARBA" id="ARBA00022692"/>
    </source>
</evidence>
<dbReference type="OrthoDB" id="448893at2759"/>
<evidence type="ECO:0000256" key="11">
    <source>
        <dbReference type="ARBA" id="ARBA00045104"/>
    </source>
</evidence>
<reference evidence="15 16" key="1">
    <citation type="journal article" date="2018" name="MBio">
        <title>Comparative Genomics Reveals the Core Gene Toolbox for the Fungus-Insect Symbiosis.</title>
        <authorList>
            <person name="Wang Y."/>
            <person name="Stata M."/>
            <person name="Wang W."/>
            <person name="Stajich J.E."/>
            <person name="White M.M."/>
            <person name="Moncalvo J.M."/>
        </authorList>
    </citation>
    <scope>NUCLEOTIDE SEQUENCE [LARGE SCALE GENOMIC DNA]</scope>
    <source>
        <strain evidence="15 16">SWE-8-4</strain>
    </source>
</reference>
<keyword evidence="9 12" id="KW-0472">Membrane</keyword>
<comment type="pathway">
    <text evidence="3 12">Protein modification; protein glycosylation.</text>
</comment>
<proteinExistence type="inferred from homology"/>
<dbReference type="STRING" id="133385.A0A2T9YA11"/>
<evidence type="ECO:0000256" key="5">
    <source>
        <dbReference type="ARBA" id="ARBA00022679"/>
    </source>
</evidence>
<dbReference type="InterPro" id="IPR027054">
    <property type="entry name" value="ALG2"/>
</dbReference>
<comment type="catalytic activity">
    <reaction evidence="11 12">
        <text>an alpha-D-Man-(1-&gt;3)-beta-D-Man-(1-&gt;4)-beta-D-GlcNAc-(1-&gt;4)-alpha-D-GlcNAc-diphospho-di-trans,poly-cis-dolichol + GDP-alpha-D-mannose = an alpha-D-Man-(1-&gt;3)-[alpha-D-Man-(1-&gt;6)]-beta-D-Man-(1-&gt;4)-beta-D-GlcNAc-(1-&gt;4)-alpha-D-GlcNAc-diphospho-di-trans,poly-cis-dolichol + GDP + H(+)</text>
        <dbReference type="Rhea" id="RHEA:29519"/>
        <dbReference type="Rhea" id="RHEA-COMP:19513"/>
        <dbReference type="Rhea" id="RHEA-COMP:19515"/>
        <dbReference type="ChEBI" id="CHEBI:15378"/>
        <dbReference type="ChEBI" id="CHEBI:57527"/>
        <dbReference type="ChEBI" id="CHEBI:58189"/>
        <dbReference type="ChEBI" id="CHEBI:132510"/>
        <dbReference type="ChEBI" id="CHEBI:132511"/>
        <dbReference type="EC" id="2.4.1.257"/>
    </reaction>
    <physiologicalReaction direction="left-to-right" evidence="11 12">
        <dbReference type="Rhea" id="RHEA:29520"/>
    </physiologicalReaction>
</comment>
<dbReference type="EC" id="2.4.1.257" evidence="12"/>
<sequence length="492" mass="56024">MNTNQQPRKLNIAFVHPNLGIGGAERLMVDSALGLQNLGHNVVIYTMYHDYNHCFKETTDGTLEVRVRGNNFFPKSIYNSFHILCTSLQSLHLSINLILEDKNQAIDIVIADQLASPIPLLKISRMKVLFYCHFPDKLQARHDTFLRKVYRFFFDILEELTISEADTILVNSRFTQSVFYNSFKFIYNVPKVLYPCVNFQSLESHVNQDDYSIEKLNNSIDLININRNIKHTLLSINRFERKKNILLAIQAFSEFLWQESRIFKKKLTQSTFHISSVLIIAGGYDPTLPENFEYLKELQKASIDLDLQYQTIWPRSSNSREIQVDVSGSLSQSKGTVIFLPSFSDNMKKHLLKISDIVLYTPENEHFGLVPIEAMFMEVPVLAINSGGPKETVVDGETGYLINPTAVEFAESMLKILEINSSNVQSSSTLRIKLGKQAKNHVISKFGLESYSKQLEESLYTTIVSRGSTPVTFPALVILFVLFLLGLSLIIT</sequence>
<dbReference type="GO" id="GO:0004378">
    <property type="term" value="F:GDP-Man:Man(1)GlcNAc(2)-PP-Dol alpha-1,3-mannosyltransferase activity"/>
    <property type="evidence" value="ECO:0007669"/>
    <property type="project" value="UniProtKB-UniRule"/>
</dbReference>
<keyword evidence="6 12" id="KW-0812">Transmembrane</keyword>
<dbReference type="SUPFAM" id="SSF53756">
    <property type="entry name" value="UDP-Glycosyltransferase/glycogen phosphorylase"/>
    <property type="match status" value="1"/>
</dbReference>
<keyword evidence="7 12" id="KW-0256">Endoplasmic reticulum</keyword>
<keyword evidence="8 12" id="KW-1133">Transmembrane helix</keyword>
<evidence type="ECO:0000313" key="15">
    <source>
        <dbReference type="EMBL" id="PVU89162.1"/>
    </source>
</evidence>
<dbReference type="InterPro" id="IPR001296">
    <property type="entry name" value="Glyco_trans_1"/>
</dbReference>
<comment type="subcellular location">
    <subcellularLocation>
        <location evidence="2 12">Endoplasmic reticulum membrane</location>
    </subcellularLocation>
</comment>
<feature type="domain" description="Glycosyl transferase family 1" evidence="13">
    <location>
        <begin position="335"/>
        <end position="425"/>
    </location>
</feature>
<keyword evidence="4 12" id="KW-0328">Glycosyltransferase</keyword>
<evidence type="ECO:0000256" key="9">
    <source>
        <dbReference type="ARBA" id="ARBA00023136"/>
    </source>
</evidence>
<evidence type="ECO:0000256" key="4">
    <source>
        <dbReference type="ARBA" id="ARBA00022676"/>
    </source>
</evidence>
<dbReference type="EMBL" id="MBFR01000335">
    <property type="protein sequence ID" value="PVU89162.1"/>
    <property type="molecule type" value="Genomic_DNA"/>
</dbReference>
<dbReference type="GO" id="GO:0102704">
    <property type="term" value="F:GDP-Man:Man(2)GlcNAc(2)-PP-Dol alpha-1,6-mannosyltransferase activity"/>
    <property type="evidence" value="ECO:0007669"/>
    <property type="project" value="UniProtKB-UniRule"/>
</dbReference>